<evidence type="ECO:0000256" key="1">
    <source>
        <dbReference type="SAM" id="Coils"/>
    </source>
</evidence>
<accession>A0A238F5K1</accession>
<sequence>MVLQDVSNLLSPSPQTNHFLDTWTRTGAPVGPSTSTPRSTVALADKTAPLALARMKLKDTKQERRVSPRLRVSVVLDQKATLEEALVEAEECQIALEEARRNSVQLIGMLQEQLAAEYSQAFPEIAHLRNQLGVAHGDIAHHEAELVVLREGLDCHALRIVELESDLASAMASKEFHEAEIKTMRDSLRGLEQERKEREGTIAQLTDRVQHLSERLSETTEEAESLRSELKDALLRQQLQDEEGRNLIAAQEELEQAYDDAVAQLELWKREHGLVSDTEEEQTGNDLDTSIEEEDENDDEHLCIDGSETLIDHQRVESPQTNPGMENGNNLNLHPTEDVTEEFDLVNVDTDLTPPTPPAPSTARSGGRNTFKSRLNKLVRAKPSRPPLHALRLFAEKELEDELAELRTRVETHLRSLSGLCRQFYSSDMARVSRLQSVQGQIDERLSAIRLAATKLKAVQSFVA</sequence>
<organism evidence="3 4">
    <name type="scientific">Microbotryum intermedium</name>
    <dbReference type="NCBI Taxonomy" id="269621"/>
    <lineage>
        <taxon>Eukaryota</taxon>
        <taxon>Fungi</taxon>
        <taxon>Dikarya</taxon>
        <taxon>Basidiomycota</taxon>
        <taxon>Pucciniomycotina</taxon>
        <taxon>Microbotryomycetes</taxon>
        <taxon>Microbotryales</taxon>
        <taxon>Microbotryaceae</taxon>
        <taxon>Microbotryum</taxon>
    </lineage>
</organism>
<feature type="coiled-coil region" evidence="1">
    <location>
        <begin position="160"/>
        <end position="271"/>
    </location>
</feature>
<evidence type="ECO:0000313" key="4">
    <source>
        <dbReference type="Proteomes" id="UP000198372"/>
    </source>
</evidence>
<feature type="region of interest" description="Disordered" evidence="2">
    <location>
        <begin position="273"/>
        <end position="299"/>
    </location>
</feature>
<evidence type="ECO:0000256" key="2">
    <source>
        <dbReference type="SAM" id="MobiDB-lite"/>
    </source>
</evidence>
<gene>
    <name evidence="3" type="ORF">BQ2448_438</name>
</gene>
<proteinExistence type="predicted"/>
<protein>
    <submittedName>
        <fullName evidence="3">BQ2448_438 protein</fullName>
    </submittedName>
</protein>
<dbReference type="EMBL" id="FMSP01000003">
    <property type="protein sequence ID" value="SCV68317.1"/>
    <property type="molecule type" value="Genomic_DNA"/>
</dbReference>
<dbReference type="Proteomes" id="UP000198372">
    <property type="component" value="Unassembled WGS sequence"/>
</dbReference>
<dbReference type="AlphaFoldDB" id="A0A238F5K1"/>
<reference evidence="4" key="1">
    <citation type="submission" date="2016-09" db="EMBL/GenBank/DDBJ databases">
        <authorList>
            <person name="Jeantristanb JTB J.-T."/>
            <person name="Ricardo R."/>
        </authorList>
    </citation>
    <scope>NUCLEOTIDE SEQUENCE [LARGE SCALE GENOMIC DNA]</scope>
</reference>
<name>A0A238F5K1_9BASI</name>
<feature type="compositionally biased region" description="Acidic residues" evidence="2">
    <location>
        <begin position="277"/>
        <end position="299"/>
    </location>
</feature>
<keyword evidence="4" id="KW-1185">Reference proteome</keyword>
<dbReference type="Gene3D" id="1.20.5.170">
    <property type="match status" value="1"/>
</dbReference>
<keyword evidence="1" id="KW-0175">Coiled coil</keyword>
<dbReference type="OrthoDB" id="2537419at2759"/>
<evidence type="ECO:0000313" key="3">
    <source>
        <dbReference type="EMBL" id="SCV68317.1"/>
    </source>
</evidence>
<feature type="region of interest" description="Disordered" evidence="2">
    <location>
        <begin position="350"/>
        <end position="369"/>
    </location>
</feature>